<name>A0A382CSB9_9ZZZZ</name>
<dbReference type="EMBL" id="UINC01035578">
    <property type="protein sequence ID" value="SVB28203.1"/>
    <property type="molecule type" value="Genomic_DNA"/>
</dbReference>
<keyword evidence="1" id="KW-0238">DNA-binding</keyword>
<dbReference type="PRINTS" id="PR00455">
    <property type="entry name" value="HTHTETR"/>
</dbReference>
<organism evidence="3">
    <name type="scientific">marine metagenome</name>
    <dbReference type="NCBI Taxonomy" id="408172"/>
    <lineage>
        <taxon>unclassified sequences</taxon>
        <taxon>metagenomes</taxon>
        <taxon>ecological metagenomes</taxon>
    </lineage>
</organism>
<proteinExistence type="predicted"/>
<dbReference type="GO" id="GO:0003677">
    <property type="term" value="F:DNA binding"/>
    <property type="evidence" value="ECO:0007669"/>
    <property type="project" value="UniProtKB-KW"/>
</dbReference>
<dbReference type="InterPro" id="IPR023772">
    <property type="entry name" value="DNA-bd_HTH_TetR-type_CS"/>
</dbReference>
<sequence>MFLMSEKAVKLNQRVESTRHAILDAAVELYQNQGVEKTTVSAIIMASGVGRTTFYRHFVDQDEVLNQALLREFEVMMGEFEAQRFEHESLEAQIIEDMVWFFRQLSSRPALSLLFDRKNQFVSRINATLQGFRLAGMTCTKPTFDRAQREGCLRVGVTLENYVDWVTFVITSLEIVEAPFTRDEFQLRDTLRRFLIPSLIKI</sequence>
<dbReference type="InterPro" id="IPR001647">
    <property type="entry name" value="HTH_TetR"/>
</dbReference>
<dbReference type="InterPro" id="IPR050624">
    <property type="entry name" value="HTH-type_Tx_Regulator"/>
</dbReference>
<dbReference type="Pfam" id="PF00440">
    <property type="entry name" value="TetR_N"/>
    <property type="match status" value="1"/>
</dbReference>
<evidence type="ECO:0000313" key="3">
    <source>
        <dbReference type="EMBL" id="SVB28203.1"/>
    </source>
</evidence>
<dbReference type="PROSITE" id="PS50977">
    <property type="entry name" value="HTH_TETR_2"/>
    <property type="match status" value="1"/>
</dbReference>
<dbReference type="PANTHER" id="PTHR43479">
    <property type="entry name" value="ACREF/ENVCD OPERON REPRESSOR-RELATED"/>
    <property type="match status" value="1"/>
</dbReference>
<dbReference type="PROSITE" id="PS01081">
    <property type="entry name" value="HTH_TETR_1"/>
    <property type="match status" value="1"/>
</dbReference>
<dbReference type="PANTHER" id="PTHR43479:SF11">
    <property type="entry name" value="ACREF_ENVCD OPERON REPRESSOR-RELATED"/>
    <property type="match status" value="1"/>
</dbReference>
<dbReference type="InterPro" id="IPR009057">
    <property type="entry name" value="Homeodomain-like_sf"/>
</dbReference>
<feature type="domain" description="HTH tetR-type" evidence="2">
    <location>
        <begin position="16"/>
        <end position="76"/>
    </location>
</feature>
<evidence type="ECO:0000256" key="1">
    <source>
        <dbReference type="ARBA" id="ARBA00023125"/>
    </source>
</evidence>
<reference evidence="3" key="1">
    <citation type="submission" date="2018-05" db="EMBL/GenBank/DDBJ databases">
        <authorList>
            <person name="Lanie J.A."/>
            <person name="Ng W.-L."/>
            <person name="Kazmierczak K.M."/>
            <person name="Andrzejewski T.M."/>
            <person name="Davidsen T.M."/>
            <person name="Wayne K.J."/>
            <person name="Tettelin H."/>
            <person name="Glass J.I."/>
            <person name="Rusch D."/>
            <person name="Podicherti R."/>
            <person name="Tsui H.-C.T."/>
            <person name="Winkler M.E."/>
        </authorList>
    </citation>
    <scope>NUCLEOTIDE SEQUENCE</scope>
</reference>
<dbReference type="AlphaFoldDB" id="A0A382CSB9"/>
<gene>
    <name evidence="3" type="ORF">METZ01_LOCUS181057</name>
</gene>
<accession>A0A382CSB9</accession>
<protein>
    <recommendedName>
        <fullName evidence="2">HTH tetR-type domain-containing protein</fullName>
    </recommendedName>
</protein>
<dbReference type="Gene3D" id="1.10.357.10">
    <property type="entry name" value="Tetracycline Repressor, domain 2"/>
    <property type="match status" value="1"/>
</dbReference>
<evidence type="ECO:0000259" key="2">
    <source>
        <dbReference type="PROSITE" id="PS50977"/>
    </source>
</evidence>
<dbReference type="SUPFAM" id="SSF46689">
    <property type="entry name" value="Homeodomain-like"/>
    <property type="match status" value="1"/>
</dbReference>